<evidence type="ECO:0000313" key="2">
    <source>
        <dbReference type="EMBL" id="TKT89735.1"/>
    </source>
</evidence>
<dbReference type="EMBL" id="SZVO01000011">
    <property type="protein sequence ID" value="TKT89735.1"/>
    <property type="molecule type" value="Genomic_DNA"/>
</dbReference>
<dbReference type="PANTHER" id="PTHR11803">
    <property type="entry name" value="2-IMINOBUTANOATE/2-IMINOPROPANOATE DEAMINASE RIDA"/>
    <property type="match status" value="1"/>
</dbReference>
<evidence type="ECO:0000313" key="3">
    <source>
        <dbReference type="Proteomes" id="UP000304900"/>
    </source>
</evidence>
<dbReference type="Pfam" id="PF01042">
    <property type="entry name" value="Ribonuc_L-PSP"/>
    <property type="match status" value="1"/>
</dbReference>
<dbReference type="InterPro" id="IPR006056">
    <property type="entry name" value="RidA"/>
</dbReference>
<dbReference type="FunFam" id="3.30.1330.40:FF:000001">
    <property type="entry name" value="L-PSP family endoribonuclease"/>
    <property type="match status" value="1"/>
</dbReference>
<dbReference type="Gene3D" id="3.30.1330.40">
    <property type="entry name" value="RutC-like"/>
    <property type="match status" value="1"/>
</dbReference>
<dbReference type="AlphaFoldDB" id="A0A4U6D0J1"/>
<dbReference type="GO" id="GO:0005829">
    <property type="term" value="C:cytosol"/>
    <property type="evidence" value="ECO:0007669"/>
    <property type="project" value="TreeGrafter"/>
</dbReference>
<protein>
    <submittedName>
        <fullName evidence="2">RidA family protein</fullName>
    </submittedName>
</protein>
<dbReference type="Proteomes" id="UP000304900">
    <property type="component" value="Unassembled WGS sequence"/>
</dbReference>
<dbReference type="OrthoDB" id="9803101at2"/>
<dbReference type="PANTHER" id="PTHR11803:SF39">
    <property type="entry name" value="2-IMINOBUTANOATE_2-IMINOPROPANOATE DEAMINASE"/>
    <property type="match status" value="1"/>
</dbReference>
<dbReference type="NCBIfam" id="TIGR00004">
    <property type="entry name" value="Rid family detoxifying hydrolase"/>
    <property type="match status" value="1"/>
</dbReference>
<dbReference type="InterPro" id="IPR035959">
    <property type="entry name" value="RutC-like_sf"/>
</dbReference>
<reference evidence="2 3" key="1">
    <citation type="submission" date="2019-05" db="EMBL/GenBank/DDBJ databases">
        <title>Dyadobacter AR-3-8 sp. nov., isolated from arctic soil.</title>
        <authorList>
            <person name="Chaudhary D.K."/>
        </authorList>
    </citation>
    <scope>NUCLEOTIDE SEQUENCE [LARGE SCALE GENOMIC DNA]</scope>
    <source>
        <strain evidence="2 3">AR-3-8</strain>
    </source>
</reference>
<evidence type="ECO:0000256" key="1">
    <source>
        <dbReference type="ARBA" id="ARBA00010552"/>
    </source>
</evidence>
<name>A0A4U6D0J1_9BACT</name>
<gene>
    <name evidence="2" type="ORF">FDK13_23070</name>
</gene>
<dbReference type="CDD" id="cd00448">
    <property type="entry name" value="YjgF_YER057c_UK114_family"/>
    <property type="match status" value="1"/>
</dbReference>
<organism evidence="2 3">
    <name type="scientific">Dyadobacter frigoris</name>
    <dbReference type="NCBI Taxonomy" id="2576211"/>
    <lineage>
        <taxon>Bacteria</taxon>
        <taxon>Pseudomonadati</taxon>
        <taxon>Bacteroidota</taxon>
        <taxon>Cytophagia</taxon>
        <taxon>Cytophagales</taxon>
        <taxon>Spirosomataceae</taxon>
        <taxon>Dyadobacter</taxon>
    </lineage>
</organism>
<sequence>MPKEIIFSEKAPAPIGPYSQAVKVNKTLYVSGQIAFEASQLGNIKIEAGAVMENIGHILKAAGFGYENVVKSNIFLKDMNDFTVVNEVYGQFFTNEPPARETVQVARLPKDVNVEISVIAVEL</sequence>
<dbReference type="InterPro" id="IPR006175">
    <property type="entry name" value="YjgF/YER057c/UK114"/>
</dbReference>
<accession>A0A4U6D0J1</accession>
<keyword evidence="3" id="KW-1185">Reference proteome</keyword>
<dbReference type="SUPFAM" id="SSF55298">
    <property type="entry name" value="YjgF-like"/>
    <property type="match status" value="1"/>
</dbReference>
<dbReference type="RefSeq" id="WP_137342367.1">
    <property type="nucleotide sequence ID" value="NZ_BSQH01000009.1"/>
</dbReference>
<proteinExistence type="inferred from homology"/>
<comment type="caution">
    <text evidence="2">The sequence shown here is derived from an EMBL/GenBank/DDBJ whole genome shotgun (WGS) entry which is preliminary data.</text>
</comment>
<comment type="similarity">
    <text evidence="1">Belongs to the RutC family.</text>
</comment>
<dbReference type="GO" id="GO:0019239">
    <property type="term" value="F:deaminase activity"/>
    <property type="evidence" value="ECO:0007669"/>
    <property type="project" value="TreeGrafter"/>
</dbReference>